<gene>
    <name evidence="2" type="ORF">V5N11_012020</name>
</gene>
<comment type="caution">
    <text evidence="2">The sequence shown here is derived from an EMBL/GenBank/DDBJ whole genome shotgun (WGS) entry which is preliminary data.</text>
</comment>
<dbReference type="AlphaFoldDB" id="A0ABD0ZSM2"/>
<dbReference type="PANTHER" id="PTHR36328:SF2">
    <property type="entry name" value="TRANSMEMBRANE PROTEIN"/>
    <property type="match status" value="1"/>
</dbReference>
<protein>
    <submittedName>
        <fullName evidence="2">Uncharacterized protein</fullName>
    </submittedName>
</protein>
<dbReference type="EMBL" id="JBANAX010000688">
    <property type="protein sequence ID" value="KAL1197438.1"/>
    <property type="molecule type" value="Genomic_DNA"/>
</dbReference>
<feature type="signal peptide" evidence="1">
    <location>
        <begin position="1"/>
        <end position="29"/>
    </location>
</feature>
<evidence type="ECO:0000313" key="3">
    <source>
        <dbReference type="Proteomes" id="UP001558713"/>
    </source>
</evidence>
<accession>A0ABD0ZSM2</accession>
<dbReference type="Proteomes" id="UP001558713">
    <property type="component" value="Unassembled WGS sequence"/>
</dbReference>
<reference evidence="2 3" key="1">
    <citation type="submission" date="2024-04" db="EMBL/GenBank/DDBJ databases">
        <title>Genome assembly C_amara_ONT_v2.</title>
        <authorList>
            <person name="Yant L."/>
            <person name="Moore C."/>
            <person name="Slenker M."/>
        </authorList>
    </citation>
    <scope>NUCLEOTIDE SEQUENCE [LARGE SCALE GENOMIC DNA]</scope>
    <source>
        <tissue evidence="2">Leaf</tissue>
    </source>
</reference>
<keyword evidence="1" id="KW-0732">Signal</keyword>
<evidence type="ECO:0000313" key="2">
    <source>
        <dbReference type="EMBL" id="KAL1197438.1"/>
    </source>
</evidence>
<feature type="chain" id="PRO_5044817856" evidence="1">
    <location>
        <begin position="30"/>
        <end position="74"/>
    </location>
</feature>
<evidence type="ECO:0000256" key="1">
    <source>
        <dbReference type="SAM" id="SignalP"/>
    </source>
</evidence>
<proteinExistence type="predicted"/>
<dbReference type="PANTHER" id="PTHR36328">
    <property type="entry name" value="TRANSMEMBRANE PROTEIN"/>
    <property type="match status" value="1"/>
</dbReference>
<sequence length="74" mass="7616">MKTRSSRSNILLYVLVLALVCSPTLPCQATSVQLGGRGRKMMAPSPPLIMCTQCACCAPAPPGSCCRCGCSGAP</sequence>
<keyword evidence="3" id="KW-1185">Reference proteome</keyword>
<organism evidence="2 3">
    <name type="scientific">Cardamine amara subsp. amara</name>
    <dbReference type="NCBI Taxonomy" id="228776"/>
    <lineage>
        <taxon>Eukaryota</taxon>
        <taxon>Viridiplantae</taxon>
        <taxon>Streptophyta</taxon>
        <taxon>Embryophyta</taxon>
        <taxon>Tracheophyta</taxon>
        <taxon>Spermatophyta</taxon>
        <taxon>Magnoliopsida</taxon>
        <taxon>eudicotyledons</taxon>
        <taxon>Gunneridae</taxon>
        <taxon>Pentapetalae</taxon>
        <taxon>rosids</taxon>
        <taxon>malvids</taxon>
        <taxon>Brassicales</taxon>
        <taxon>Brassicaceae</taxon>
        <taxon>Cardamineae</taxon>
        <taxon>Cardamine</taxon>
    </lineage>
</organism>
<name>A0ABD0ZSM2_CARAN</name>